<keyword evidence="3" id="KW-1185">Reference proteome</keyword>
<name>A0AA35T4F2_GEOBA</name>
<feature type="non-terminal residue" evidence="2">
    <location>
        <position position="1"/>
    </location>
</feature>
<keyword evidence="1" id="KW-0732">Signal</keyword>
<evidence type="ECO:0000256" key="1">
    <source>
        <dbReference type="SAM" id="SignalP"/>
    </source>
</evidence>
<dbReference type="Proteomes" id="UP001174909">
    <property type="component" value="Unassembled WGS sequence"/>
</dbReference>
<dbReference type="AlphaFoldDB" id="A0AA35T4F2"/>
<evidence type="ECO:0000313" key="3">
    <source>
        <dbReference type="Proteomes" id="UP001174909"/>
    </source>
</evidence>
<sequence length="92" mass="9506">SISTIARNFSWLGSLISTLCLSTNPSGSSLTLVYSTIGINTPSVTGGIGGKYTITAPQVCPPITSCSSIAYTSKLSASLDTRTTIQTRICVT</sequence>
<feature type="signal peptide" evidence="1">
    <location>
        <begin position="1"/>
        <end position="22"/>
    </location>
</feature>
<feature type="chain" id="PRO_5041365202" evidence="1">
    <location>
        <begin position="23"/>
        <end position="92"/>
    </location>
</feature>
<proteinExistence type="predicted"/>
<reference evidence="2" key="1">
    <citation type="submission" date="2023-03" db="EMBL/GenBank/DDBJ databases">
        <authorList>
            <person name="Steffen K."/>
            <person name="Cardenas P."/>
        </authorList>
    </citation>
    <scope>NUCLEOTIDE SEQUENCE</scope>
</reference>
<accession>A0AA35T4F2</accession>
<organism evidence="2 3">
    <name type="scientific">Geodia barretti</name>
    <name type="common">Barrett's horny sponge</name>
    <dbReference type="NCBI Taxonomy" id="519541"/>
    <lineage>
        <taxon>Eukaryota</taxon>
        <taxon>Metazoa</taxon>
        <taxon>Porifera</taxon>
        <taxon>Demospongiae</taxon>
        <taxon>Heteroscleromorpha</taxon>
        <taxon>Tetractinellida</taxon>
        <taxon>Astrophorina</taxon>
        <taxon>Geodiidae</taxon>
        <taxon>Geodia</taxon>
    </lineage>
</organism>
<protein>
    <submittedName>
        <fullName evidence="2">Uncharacterized protein</fullName>
    </submittedName>
</protein>
<comment type="caution">
    <text evidence="2">The sequence shown here is derived from an EMBL/GenBank/DDBJ whole genome shotgun (WGS) entry which is preliminary data.</text>
</comment>
<evidence type="ECO:0000313" key="2">
    <source>
        <dbReference type="EMBL" id="CAI8040803.1"/>
    </source>
</evidence>
<gene>
    <name evidence="2" type="ORF">GBAR_LOCUS22689</name>
</gene>
<dbReference type="EMBL" id="CASHTH010003135">
    <property type="protein sequence ID" value="CAI8040803.1"/>
    <property type="molecule type" value="Genomic_DNA"/>
</dbReference>